<feature type="region of interest" description="Disordered" evidence="1">
    <location>
        <begin position="521"/>
        <end position="554"/>
    </location>
</feature>
<evidence type="ECO:0000256" key="1">
    <source>
        <dbReference type="SAM" id="MobiDB-lite"/>
    </source>
</evidence>
<gene>
    <name evidence="2" type="ORF">PAC_08694</name>
</gene>
<feature type="region of interest" description="Disordered" evidence="1">
    <location>
        <begin position="324"/>
        <end position="347"/>
    </location>
</feature>
<feature type="compositionally biased region" description="Low complexity" evidence="1">
    <location>
        <begin position="244"/>
        <end position="258"/>
    </location>
</feature>
<feature type="compositionally biased region" description="Basic and acidic residues" evidence="1">
    <location>
        <begin position="324"/>
        <end position="333"/>
    </location>
</feature>
<reference evidence="2 3" key="1">
    <citation type="submission" date="2016-03" db="EMBL/GenBank/DDBJ databases">
        <authorList>
            <person name="Ploux O."/>
        </authorList>
    </citation>
    <scope>NUCLEOTIDE SEQUENCE [LARGE SCALE GENOMIC DNA]</scope>
    <source>
        <strain evidence="2 3">UAMH 11012</strain>
    </source>
</reference>
<protein>
    <submittedName>
        <fullName evidence="2">Uncharacterized protein</fullName>
    </submittedName>
</protein>
<evidence type="ECO:0000313" key="3">
    <source>
        <dbReference type="Proteomes" id="UP000184330"/>
    </source>
</evidence>
<feature type="compositionally biased region" description="Polar residues" evidence="1">
    <location>
        <begin position="334"/>
        <end position="347"/>
    </location>
</feature>
<feature type="region of interest" description="Disordered" evidence="1">
    <location>
        <begin position="417"/>
        <end position="439"/>
    </location>
</feature>
<organism evidence="2 3">
    <name type="scientific">Phialocephala subalpina</name>
    <dbReference type="NCBI Taxonomy" id="576137"/>
    <lineage>
        <taxon>Eukaryota</taxon>
        <taxon>Fungi</taxon>
        <taxon>Dikarya</taxon>
        <taxon>Ascomycota</taxon>
        <taxon>Pezizomycotina</taxon>
        <taxon>Leotiomycetes</taxon>
        <taxon>Helotiales</taxon>
        <taxon>Mollisiaceae</taxon>
        <taxon>Phialocephala</taxon>
        <taxon>Phialocephala fortinii species complex</taxon>
    </lineage>
</organism>
<accession>A0A1L7X1B0</accession>
<evidence type="ECO:0000313" key="2">
    <source>
        <dbReference type="EMBL" id="CZR58802.1"/>
    </source>
</evidence>
<keyword evidence="3" id="KW-1185">Reference proteome</keyword>
<proteinExistence type="predicted"/>
<sequence>MSAVPFYRRAVASSVSNNMQSATIIQDNPSTGQDTTRKEQIHVPTPPKLNLCEIGATWFLKSKAVLKADINIDDSVPCFVNFCDTHIRRELNDYAYGHPVLPLWPLDREGSRYLVAIVTSFKNMPIERWRYERLQRGDCLLSIPILNHLPTPGDATAVSSSAPPSNASEVNNLYLARGWYDKPTYVRIDRLLDVPRAYMKLFLHDRASNQPPRLSFESYQALIAILGLEFDAHKLTAAPVTTLSPPLPSQSAPASSPSQPAPPTLSAIDPPSTDDPASVEPTNIGDSAHATDCLVEQLGPIKIGEAGDKSVPAAAMGNESAIIEEHPTNEHSHTIPSSEQTTEETISPQQITLSSMQDPLVLGIPHEEFGDGIQRGSIADLKSGNFLKEVQSASSMTDSESAASHFFKIPMPIVEKQHTKTSPTQAKFELSSRSRSKPLDTPEIEKILAEVITRAASGDPGLSCCKDLSPNSAEPAENANEKHVAEIEVIPATSLKPAGEARLPQNTRRRRCIALATVTSTSRRHYRGEKRSSGYDLTAENSDETPRKKQKTKLGASFVRINRFLCKNSKHLALRMRSRLP</sequence>
<dbReference type="Proteomes" id="UP000184330">
    <property type="component" value="Unassembled WGS sequence"/>
</dbReference>
<feature type="region of interest" description="Disordered" evidence="1">
    <location>
        <begin position="244"/>
        <end position="286"/>
    </location>
</feature>
<dbReference type="AlphaFoldDB" id="A0A1L7X1B0"/>
<dbReference type="EMBL" id="FJOG01000012">
    <property type="protein sequence ID" value="CZR58802.1"/>
    <property type="molecule type" value="Genomic_DNA"/>
</dbReference>
<name>A0A1L7X1B0_9HELO</name>